<proteinExistence type="predicted"/>
<keyword evidence="3" id="KW-1185">Reference proteome</keyword>
<accession>A0ABW3WMP4</accession>
<comment type="caution">
    <text evidence="2">The sequence shown here is derived from an EMBL/GenBank/DDBJ whole genome shotgun (WGS) entry which is preliminary data.</text>
</comment>
<evidence type="ECO:0000313" key="3">
    <source>
        <dbReference type="Proteomes" id="UP001597241"/>
    </source>
</evidence>
<evidence type="ECO:0000256" key="1">
    <source>
        <dbReference type="SAM" id="SignalP"/>
    </source>
</evidence>
<sequence>MKKIVVVCLLLSQAFLWQPIVAQETAEPSEQEVKIKEKKEQIIQGEKEALKKEVVAINTRFNNGEITKEEADKLKEEAAEIHALNIENKIAIIENSIALSERAIVKFNDDDVNIELSTDPYKLTLQIFEDEESLIDIQYGQKKKYDKRTHSNLLISFGLNNAIIEGQSINDSPYKIGKSKYFEMGWLWSTRLLKESNAVRFKYGFSFTFNGLNPTDNQYFVQNGDLTNVEDFPTNITKSKLRMDNLVVPIHFEFGPSKKIERDNYFRYSTRKKFKFGIGAYAGFNLGTRQKLKYSEDGSKQKDKIKKSYNTANFIYGLSTYIGVDDFSLYCKYDLNTIFNDPNVKQNNISLGLRFEL</sequence>
<name>A0ABW3WMP4_9FLAO</name>
<dbReference type="EMBL" id="JBHTMV010000003">
    <property type="protein sequence ID" value="MFD1293038.1"/>
    <property type="molecule type" value="Genomic_DNA"/>
</dbReference>
<feature type="chain" id="PRO_5046165278" description="PorT family protein" evidence="1">
    <location>
        <begin position="23"/>
        <end position="357"/>
    </location>
</feature>
<feature type="signal peptide" evidence="1">
    <location>
        <begin position="1"/>
        <end position="22"/>
    </location>
</feature>
<evidence type="ECO:0000313" key="2">
    <source>
        <dbReference type="EMBL" id="MFD1293038.1"/>
    </source>
</evidence>
<dbReference type="RefSeq" id="WP_386808007.1">
    <property type="nucleotide sequence ID" value="NZ_JBHTMV010000003.1"/>
</dbReference>
<organism evidence="2 3">
    <name type="scientific">Lutibacter holmesii</name>
    <dbReference type="NCBI Taxonomy" id="1137985"/>
    <lineage>
        <taxon>Bacteria</taxon>
        <taxon>Pseudomonadati</taxon>
        <taxon>Bacteroidota</taxon>
        <taxon>Flavobacteriia</taxon>
        <taxon>Flavobacteriales</taxon>
        <taxon>Flavobacteriaceae</taxon>
        <taxon>Lutibacter</taxon>
    </lineage>
</organism>
<evidence type="ECO:0008006" key="4">
    <source>
        <dbReference type="Google" id="ProtNLM"/>
    </source>
</evidence>
<reference evidence="3" key="1">
    <citation type="journal article" date="2019" name="Int. J. Syst. Evol. Microbiol.">
        <title>The Global Catalogue of Microorganisms (GCM) 10K type strain sequencing project: providing services to taxonomists for standard genome sequencing and annotation.</title>
        <authorList>
            <consortium name="The Broad Institute Genomics Platform"/>
            <consortium name="The Broad Institute Genome Sequencing Center for Infectious Disease"/>
            <person name="Wu L."/>
            <person name="Ma J."/>
        </authorList>
    </citation>
    <scope>NUCLEOTIDE SEQUENCE [LARGE SCALE GENOMIC DNA]</scope>
    <source>
        <strain evidence="3">CCUG 62221</strain>
    </source>
</reference>
<dbReference type="Proteomes" id="UP001597241">
    <property type="component" value="Unassembled WGS sequence"/>
</dbReference>
<keyword evidence="1" id="KW-0732">Signal</keyword>
<protein>
    <recommendedName>
        <fullName evidence="4">PorT family protein</fullName>
    </recommendedName>
</protein>
<gene>
    <name evidence="2" type="ORF">ACFQ5N_04230</name>
</gene>